<dbReference type="GO" id="GO:0030428">
    <property type="term" value="C:cell septum"/>
    <property type="evidence" value="ECO:0007669"/>
    <property type="project" value="UniProtKB-SubCell"/>
</dbReference>
<name>A0A0D8BEB6_9ACTN</name>
<evidence type="ECO:0000256" key="5">
    <source>
        <dbReference type="ARBA" id="ARBA00023210"/>
    </source>
</evidence>
<dbReference type="Proteomes" id="UP000032545">
    <property type="component" value="Unassembled WGS sequence"/>
</dbReference>
<comment type="subcellular location">
    <subcellularLocation>
        <location evidence="1">Cell septum</location>
    </subcellularLocation>
</comment>
<dbReference type="Gene3D" id="2.30.31.20">
    <property type="entry name" value="Sporulation-specific cell division protein SsgB"/>
    <property type="match status" value="1"/>
</dbReference>
<reference evidence="7 8" key="2">
    <citation type="journal article" date="2016" name="Genome Announc.">
        <title>Permanent Draft Genome Sequences for Two Variants of Frankia sp. Strain CpI1, the First Frankia Strain Isolated from Root Nodules of Comptonia peregrina.</title>
        <authorList>
            <person name="Oshone R."/>
            <person name="Hurst S.G.IV."/>
            <person name="Abebe-Akele F."/>
            <person name="Simpson S."/>
            <person name="Morris K."/>
            <person name="Thomas W.K."/>
            <person name="Tisa L.S."/>
        </authorList>
    </citation>
    <scope>NUCLEOTIDE SEQUENCE [LARGE SCALE GENOMIC DNA]</scope>
    <source>
        <strain evidence="8">CpI1-S</strain>
    </source>
</reference>
<dbReference type="AlphaFoldDB" id="A0A0D8BEB6"/>
<proteinExistence type="inferred from homology"/>
<keyword evidence="4" id="KW-0749">Sporulation</keyword>
<dbReference type="OrthoDB" id="3853096at2"/>
<accession>A0A0D8BEB6</accession>
<evidence type="ECO:0000256" key="6">
    <source>
        <dbReference type="ARBA" id="ARBA00023306"/>
    </source>
</evidence>
<keyword evidence="5" id="KW-0717">Septation</keyword>
<evidence type="ECO:0000256" key="2">
    <source>
        <dbReference type="ARBA" id="ARBA00009323"/>
    </source>
</evidence>
<evidence type="ECO:0000256" key="4">
    <source>
        <dbReference type="ARBA" id="ARBA00022969"/>
    </source>
</evidence>
<evidence type="ECO:0000313" key="7">
    <source>
        <dbReference type="EMBL" id="KJE22395.1"/>
    </source>
</evidence>
<keyword evidence="3 7" id="KW-0132">Cell division</keyword>
<dbReference type="GO" id="GO:0000917">
    <property type="term" value="P:division septum assembly"/>
    <property type="evidence" value="ECO:0007669"/>
    <property type="project" value="UniProtKB-KW"/>
</dbReference>
<dbReference type="EMBL" id="JYFN01000024">
    <property type="protein sequence ID" value="KJE22395.1"/>
    <property type="molecule type" value="Genomic_DNA"/>
</dbReference>
<dbReference type="PATRIC" id="fig|1502723.3.peg.2683"/>
<dbReference type="GO" id="GO:0030435">
    <property type="term" value="P:sporulation resulting in formation of a cellular spore"/>
    <property type="evidence" value="ECO:0007669"/>
    <property type="project" value="UniProtKB-KW"/>
</dbReference>
<dbReference type="InterPro" id="IPR038658">
    <property type="entry name" value="SsgB_sf"/>
</dbReference>
<comment type="similarity">
    <text evidence="2">Belongs to the SsgA family.</text>
</comment>
<gene>
    <name evidence="7" type="ORF">FF36_03267</name>
</gene>
<protein>
    <submittedName>
        <fullName evidence="7">Sporulation and cell division protein, SsgA</fullName>
    </submittedName>
</protein>
<keyword evidence="6" id="KW-0131">Cell cycle</keyword>
<comment type="caution">
    <text evidence="7">The sequence shown here is derived from an EMBL/GenBank/DDBJ whole genome shotgun (WGS) entry which is preliminary data.</text>
</comment>
<evidence type="ECO:0000256" key="1">
    <source>
        <dbReference type="ARBA" id="ARBA00004431"/>
    </source>
</evidence>
<keyword evidence="8" id="KW-1185">Reference proteome</keyword>
<dbReference type="Pfam" id="PF04686">
    <property type="entry name" value="SsgA"/>
    <property type="match status" value="1"/>
</dbReference>
<dbReference type="RefSeq" id="WP_044885874.1">
    <property type="nucleotide sequence ID" value="NZ_JYFN01000024.1"/>
</dbReference>
<dbReference type="InterPro" id="IPR006776">
    <property type="entry name" value="SsgB"/>
</dbReference>
<sequence length="145" mass="15963">MSQRRPPDANPFESKLSAFLVQPDGTRAPLPAALRFDRADPFAVSLRLRTSTVQTVTWTFARQLLIDGARRPTGVGAVEVRPAFHDGTRLLVLSLKSASRHTEVQLRHEQVAAFINDTLAAVPSGAEGDHVDWNAELDRFHDDGP</sequence>
<evidence type="ECO:0000313" key="8">
    <source>
        <dbReference type="Proteomes" id="UP000032545"/>
    </source>
</evidence>
<organism evidence="7 8">
    <name type="scientific">Frankia torreyi</name>
    <dbReference type="NCBI Taxonomy" id="1856"/>
    <lineage>
        <taxon>Bacteria</taxon>
        <taxon>Bacillati</taxon>
        <taxon>Actinomycetota</taxon>
        <taxon>Actinomycetes</taxon>
        <taxon>Frankiales</taxon>
        <taxon>Frankiaceae</taxon>
        <taxon>Frankia</taxon>
    </lineage>
</organism>
<reference evidence="8" key="1">
    <citation type="submission" date="2015-02" db="EMBL/GenBank/DDBJ databases">
        <title>Draft Genome of Frankia sp. CpI1-S.</title>
        <authorList>
            <person name="Oshone R.T."/>
            <person name="Ngom M."/>
            <person name="Ghodhbane-Gtari F."/>
            <person name="Gtari M."/>
            <person name="Morris K."/>
            <person name="Thomas K."/>
            <person name="Sen A."/>
            <person name="Tisa L.S."/>
        </authorList>
    </citation>
    <scope>NUCLEOTIDE SEQUENCE [LARGE SCALE GENOMIC DNA]</scope>
    <source>
        <strain evidence="8">CpI1-S</strain>
    </source>
</reference>
<evidence type="ECO:0000256" key="3">
    <source>
        <dbReference type="ARBA" id="ARBA00022618"/>
    </source>
</evidence>